<evidence type="ECO:0000313" key="3">
    <source>
        <dbReference type="Proteomes" id="UP000502549"/>
    </source>
</evidence>
<proteinExistence type="predicted"/>
<dbReference type="SUPFAM" id="SSF51197">
    <property type="entry name" value="Clavaminate synthase-like"/>
    <property type="match status" value="1"/>
</dbReference>
<accession>A0A7Z3BS69</accession>
<dbReference type="Proteomes" id="UP000502549">
    <property type="component" value="Chromosome"/>
</dbReference>
<dbReference type="KEGG" id="pmui:G4G71_13495"/>
<protein>
    <submittedName>
        <fullName evidence="2">Phytanoyl-CoA dioxygenase</fullName>
    </submittedName>
</protein>
<dbReference type="AlphaFoldDB" id="A0A7Z3BS69"/>
<dbReference type="InterPro" id="IPR008775">
    <property type="entry name" value="Phytyl_CoA_dOase-like"/>
</dbReference>
<name>A0A7Z3BS69_9PSED</name>
<dbReference type="PANTHER" id="PTHR20883:SF48">
    <property type="entry name" value="ECTOINE DIOXYGENASE"/>
    <property type="match status" value="1"/>
</dbReference>
<organism evidence="2 3">
    <name type="scientific">Pseudomonas multiresinivorans</name>
    <dbReference type="NCBI Taxonomy" id="95301"/>
    <lineage>
        <taxon>Bacteria</taxon>
        <taxon>Pseudomonadati</taxon>
        <taxon>Pseudomonadota</taxon>
        <taxon>Gammaproteobacteria</taxon>
        <taxon>Pseudomonadales</taxon>
        <taxon>Pseudomonadaceae</taxon>
        <taxon>Pseudomonas</taxon>
    </lineage>
</organism>
<reference evidence="2 3" key="1">
    <citation type="submission" date="2020-02" db="EMBL/GenBank/DDBJ databases">
        <title>Complete genome sequence of Pseudomonas multiresinivorans ORNL1.</title>
        <authorList>
            <person name="Podar M."/>
        </authorList>
    </citation>
    <scope>NUCLEOTIDE SEQUENCE [LARGE SCALE GENOMIC DNA]</scope>
    <source>
        <strain evidence="3">populi</strain>
    </source>
</reference>
<dbReference type="GO" id="GO:0016706">
    <property type="term" value="F:2-oxoglutarate-dependent dioxygenase activity"/>
    <property type="evidence" value="ECO:0007669"/>
    <property type="project" value="UniProtKB-ARBA"/>
</dbReference>
<gene>
    <name evidence="2" type="ORF">G4G71_13495</name>
</gene>
<dbReference type="EMBL" id="CP048833">
    <property type="protein sequence ID" value="QJP12013.1"/>
    <property type="molecule type" value="Genomic_DNA"/>
</dbReference>
<dbReference type="GO" id="GO:0005506">
    <property type="term" value="F:iron ion binding"/>
    <property type="evidence" value="ECO:0007669"/>
    <property type="project" value="UniProtKB-ARBA"/>
</dbReference>
<evidence type="ECO:0000256" key="1">
    <source>
        <dbReference type="ARBA" id="ARBA00001954"/>
    </source>
</evidence>
<dbReference type="PANTHER" id="PTHR20883">
    <property type="entry name" value="PHYTANOYL-COA DIOXYGENASE DOMAIN CONTAINING 1"/>
    <property type="match status" value="1"/>
</dbReference>
<keyword evidence="2" id="KW-0223">Dioxygenase</keyword>
<dbReference type="Pfam" id="PF05721">
    <property type="entry name" value="PhyH"/>
    <property type="match status" value="1"/>
</dbReference>
<sequence>MLDQAQLHREGYALLRQVIPHAMLEELRAAFDANVLPSDQWPVPRGMDWRHAQMDLEPAVQAACRLPQLLSAAGMLIGEGFFLAQVEGREPLPGGGHQQLHRDLSARRPGDMVSALAFLDDFAQGNGATRIVPRSHRPAPAAPPLDFQDESASVHLSGRAGDILVFDVDLVHAGSLNTNGARRRTILISYRSDSLYAAHLETLALRNVRMDTSERFDPAIAGQSAARSCAHR</sequence>
<dbReference type="RefSeq" id="WP_169942653.1">
    <property type="nucleotide sequence ID" value="NZ_CP048833.1"/>
</dbReference>
<keyword evidence="3" id="KW-1185">Reference proteome</keyword>
<comment type="cofactor">
    <cofactor evidence="1">
        <name>Fe(2+)</name>
        <dbReference type="ChEBI" id="CHEBI:29033"/>
    </cofactor>
</comment>
<evidence type="ECO:0000313" key="2">
    <source>
        <dbReference type="EMBL" id="QJP12013.1"/>
    </source>
</evidence>
<dbReference type="Gene3D" id="2.60.120.620">
    <property type="entry name" value="q2cbj1_9rhob like domain"/>
    <property type="match status" value="1"/>
</dbReference>
<keyword evidence="2" id="KW-0560">Oxidoreductase</keyword>